<dbReference type="PANTHER" id="PTHR34105">
    <property type="entry name" value="PROLINE-, GLUTAMIC ACID- AND LEUCINE-RICH PROTEIN 1"/>
    <property type="match status" value="1"/>
</dbReference>
<evidence type="ECO:0000256" key="1">
    <source>
        <dbReference type="ARBA" id="ARBA00004123"/>
    </source>
</evidence>
<dbReference type="AlphaFoldDB" id="A0A3N4KYR2"/>
<evidence type="ECO:0000313" key="7">
    <source>
        <dbReference type="EMBL" id="RPB13481.1"/>
    </source>
</evidence>
<keyword evidence="4" id="KW-0539">Nucleus</keyword>
<keyword evidence="8" id="KW-1185">Reference proteome</keyword>
<feature type="compositionally biased region" description="Low complexity" evidence="5">
    <location>
        <begin position="761"/>
        <end position="798"/>
    </location>
</feature>
<dbReference type="OrthoDB" id="20900at2759"/>
<feature type="compositionally biased region" description="Acidic residues" evidence="5">
    <location>
        <begin position="652"/>
        <end position="676"/>
    </location>
</feature>
<dbReference type="InterPro" id="IPR016024">
    <property type="entry name" value="ARM-type_fold"/>
</dbReference>
<dbReference type="GO" id="GO:0005634">
    <property type="term" value="C:nucleus"/>
    <property type="evidence" value="ECO:0007669"/>
    <property type="project" value="UniProtKB-SubCell"/>
</dbReference>
<comment type="subcellular location">
    <subcellularLocation>
        <location evidence="1">Nucleus</location>
    </subcellularLocation>
</comment>
<proteinExistence type="inferred from homology"/>
<evidence type="ECO:0000256" key="4">
    <source>
        <dbReference type="ARBA" id="ARBA00023242"/>
    </source>
</evidence>
<feature type="region of interest" description="Disordered" evidence="5">
    <location>
        <begin position="644"/>
        <end position="724"/>
    </location>
</feature>
<dbReference type="InterPro" id="IPR012583">
    <property type="entry name" value="RIX1_N"/>
</dbReference>
<organism evidence="7 8">
    <name type="scientific">Morchella conica CCBAS932</name>
    <dbReference type="NCBI Taxonomy" id="1392247"/>
    <lineage>
        <taxon>Eukaryota</taxon>
        <taxon>Fungi</taxon>
        <taxon>Dikarya</taxon>
        <taxon>Ascomycota</taxon>
        <taxon>Pezizomycotina</taxon>
        <taxon>Pezizomycetes</taxon>
        <taxon>Pezizales</taxon>
        <taxon>Morchellaceae</taxon>
        <taxon>Morchella</taxon>
    </lineage>
</organism>
<feature type="domain" description="Pre-rRNA-processing protein RIX1 N-terminal" evidence="6">
    <location>
        <begin position="19"/>
        <end position="235"/>
    </location>
</feature>
<dbReference type="EMBL" id="ML119122">
    <property type="protein sequence ID" value="RPB13481.1"/>
    <property type="molecule type" value="Genomic_DNA"/>
</dbReference>
<name>A0A3N4KYR2_9PEZI</name>
<gene>
    <name evidence="7" type="ORF">P167DRAFT_521331</name>
</gene>
<evidence type="ECO:0000256" key="2">
    <source>
        <dbReference type="ARBA" id="ARBA00010511"/>
    </source>
</evidence>
<dbReference type="Pfam" id="PF08167">
    <property type="entry name" value="RIX1"/>
    <property type="match status" value="1"/>
</dbReference>
<dbReference type="Proteomes" id="UP000277580">
    <property type="component" value="Unassembled WGS sequence"/>
</dbReference>
<feature type="compositionally biased region" description="Gly residues" evidence="5">
    <location>
        <begin position="265"/>
        <end position="278"/>
    </location>
</feature>
<evidence type="ECO:0000313" key="8">
    <source>
        <dbReference type="Proteomes" id="UP000277580"/>
    </source>
</evidence>
<protein>
    <recommendedName>
        <fullName evidence="3">Pre-rRNA-processing protein RIX1</fullName>
    </recommendedName>
</protein>
<comment type="similarity">
    <text evidence="2">Belongs to the RIX1/PELP1 family.</text>
</comment>
<feature type="region of interest" description="Disordered" evidence="5">
    <location>
        <begin position="500"/>
        <end position="529"/>
    </location>
</feature>
<reference evidence="7 8" key="1">
    <citation type="journal article" date="2018" name="Nat. Ecol. Evol.">
        <title>Pezizomycetes genomes reveal the molecular basis of ectomycorrhizal truffle lifestyle.</title>
        <authorList>
            <person name="Murat C."/>
            <person name="Payen T."/>
            <person name="Noel B."/>
            <person name="Kuo A."/>
            <person name="Morin E."/>
            <person name="Chen J."/>
            <person name="Kohler A."/>
            <person name="Krizsan K."/>
            <person name="Balestrini R."/>
            <person name="Da Silva C."/>
            <person name="Montanini B."/>
            <person name="Hainaut M."/>
            <person name="Levati E."/>
            <person name="Barry K.W."/>
            <person name="Belfiori B."/>
            <person name="Cichocki N."/>
            <person name="Clum A."/>
            <person name="Dockter R.B."/>
            <person name="Fauchery L."/>
            <person name="Guy J."/>
            <person name="Iotti M."/>
            <person name="Le Tacon F."/>
            <person name="Lindquist E.A."/>
            <person name="Lipzen A."/>
            <person name="Malagnac F."/>
            <person name="Mello A."/>
            <person name="Molinier V."/>
            <person name="Miyauchi S."/>
            <person name="Poulain J."/>
            <person name="Riccioni C."/>
            <person name="Rubini A."/>
            <person name="Sitrit Y."/>
            <person name="Splivallo R."/>
            <person name="Traeger S."/>
            <person name="Wang M."/>
            <person name="Zifcakova L."/>
            <person name="Wipf D."/>
            <person name="Zambonelli A."/>
            <person name="Paolocci F."/>
            <person name="Nowrousian M."/>
            <person name="Ottonello S."/>
            <person name="Baldrian P."/>
            <person name="Spatafora J.W."/>
            <person name="Henrissat B."/>
            <person name="Nagy L.G."/>
            <person name="Aury J.M."/>
            <person name="Wincker P."/>
            <person name="Grigoriev I.V."/>
            <person name="Bonfante P."/>
            <person name="Martin F.M."/>
        </authorList>
    </citation>
    <scope>NUCLEOTIDE SEQUENCE [LARGE SCALE GENOMIC DNA]</scope>
    <source>
        <strain evidence="7 8">CCBAS932</strain>
    </source>
</reference>
<dbReference type="InterPro" id="IPR011989">
    <property type="entry name" value="ARM-like"/>
</dbReference>
<evidence type="ECO:0000259" key="6">
    <source>
        <dbReference type="Pfam" id="PF08167"/>
    </source>
</evidence>
<dbReference type="GO" id="GO:0006364">
    <property type="term" value="P:rRNA processing"/>
    <property type="evidence" value="ECO:0007669"/>
    <property type="project" value="TreeGrafter"/>
</dbReference>
<accession>A0A3N4KYR2</accession>
<dbReference type="SUPFAM" id="SSF48371">
    <property type="entry name" value="ARM repeat"/>
    <property type="match status" value="1"/>
</dbReference>
<feature type="compositionally biased region" description="Low complexity" evidence="5">
    <location>
        <begin position="508"/>
        <end position="519"/>
    </location>
</feature>
<dbReference type="PANTHER" id="PTHR34105:SF1">
    <property type="entry name" value="PROLINE-, GLUTAMIC ACID- AND LEUCINE-RICH PROTEIN 1"/>
    <property type="match status" value="1"/>
</dbReference>
<feature type="region of interest" description="Disordered" evidence="5">
    <location>
        <begin position="258"/>
        <end position="281"/>
    </location>
</feature>
<sequence length="833" mass="87469">MPPPPSKRSSKGEDSISALRTITSLLSTSDPAVLPTHIPTIVSLLYSSPVLETCHTLANSQQKNKKGKGTAEDAGVLLHKYKTRVTTLIQGKTAQVRWCGAALAKASVESSWECLAGQGAVWVRLLVPLLARPEPAATHRIAIAALTRVFTALTEGKPALVRELVVPNLPAAIGHLLVLAESSESESGSGSGSELRAVVLEALRDILRAHPVTFRPFAQKTYGLVLGVLSSSSSSADSVEERLAREVFALLHLCASGSSPSSRGVGAGGGADGAGSSGGNNKATAVADEWTRGFRAVIEDTHATLTTLLRCVVEDSDYGSHQHSDGGKKELTTEAHCASTLGLSDWRGPSAGVQRASVLLRQLQSFFTLPSTTQVSIPIGQLVDLTTRIFSVAPSSAQINQAVERSEREYVFARLPELQCGALDLLATVLARLGGLFAPFALMLVDQVAYVFAEQGWNADVKTAVYTFLNALLEAFGSGLPKASVYALHPVLSSTCDDLLPPPPPAAAPTTTTNTTTAPGIGKPKHTTANSAPGSFHADAFLSILPTGGTFAHQGLVAAAETLLATALARLPTAYVRSELRTKMDRTAVLTGNTEAMLASVLFPPLGARRGGAVLPHLVGARGGSKKALVVEGVVRPRLPVIWTGGRRGNEGEEEITDEQVEEGDDDEEDSEEEESVGPLVSVSYGKKPYPVEMETASYESPFKRQKTEAAMDSTTQGTTAAARKPSLLDDMILAQAAALAQSPASAPESPLLQAPVPQASITAASSSSFTSTTAVSSATHIETTQQQQQKTTTTTTTVEKARDFTEGGDSDDDMVIPEIVMGGDSSEDEEDE</sequence>
<dbReference type="STRING" id="1392247.A0A3N4KYR2"/>
<dbReference type="Gene3D" id="1.25.10.10">
    <property type="entry name" value="Leucine-rich Repeat Variant"/>
    <property type="match status" value="1"/>
</dbReference>
<feature type="region of interest" description="Disordered" evidence="5">
    <location>
        <begin position="761"/>
        <end position="833"/>
    </location>
</feature>
<evidence type="ECO:0000256" key="3">
    <source>
        <dbReference type="ARBA" id="ARBA00021502"/>
    </source>
</evidence>
<feature type="compositionally biased region" description="Acidic residues" evidence="5">
    <location>
        <begin position="807"/>
        <end position="816"/>
    </location>
</feature>
<evidence type="ECO:0000256" key="5">
    <source>
        <dbReference type="SAM" id="MobiDB-lite"/>
    </source>
</evidence>
<dbReference type="InParanoid" id="A0A3N4KYR2"/>